<keyword evidence="5" id="KW-0547">Nucleotide-binding</keyword>
<evidence type="ECO:0000256" key="6">
    <source>
        <dbReference type="ARBA" id="ARBA00022777"/>
    </source>
</evidence>
<evidence type="ECO:0000256" key="5">
    <source>
        <dbReference type="ARBA" id="ARBA00022741"/>
    </source>
</evidence>
<evidence type="ECO:0000256" key="12">
    <source>
        <dbReference type="PROSITE-ProRule" id="PRU00169"/>
    </source>
</evidence>
<dbReference type="SMART" id="SM00387">
    <property type="entry name" value="HATPase_c"/>
    <property type="match status" value="1"/>
</dbReference>
<dbReference type="GO" id="GO:0003700">
    <property type="term" value="F:DNA-binding transcription factor activity"/>
    <property type="evidence" value="ECO:0007669"/>
    <property type="project" value="InterPro"/>
</dbReference>
<evidence type="ECO:0000256" key="13">
    <source>
        <dbReference type="SAM" id="SignalP"/>
    </source>
</evidence>
<evidence type="ECO:0000313" key="18">
    <source>
        <dbReference type="Proteomes" id="UP000223913"/>
    </source>
</evidence>
<dbReference type="PANTHER" id="PTHR43547:SF2">
    <property type="entry name" value="HYBRID SIGNAL TRANSDUCTION HISTIDINE KINASE C"/>
    <property type="match status" value="1"/>
</dbReference>
<evidence type="ECO:0000256" key="1">
    <source>
        <dbReference type="ARBA" id="ARBA00000085"/>
    </source>
</evidence>
<dbReference type="SUPFAM" id="SSF55874">
    <property type="entry name" value="ATPase domain of HSP90 chaperone/DNA topoisomerase II/histidine kinase"/>
    <property type="match status" value="1"/>
</dbReference>
<sequence>MPFYCFFLLLLALCLSGCHANQEEETYPNHYSVKAEKITPIPFYVTPNGDTVDISQPIRAKISLDTSYALSKNAVPILGQQVSLLTANKQATSSPVRIAPGAALSDILVHGDTLRTQEQALRGKKMKISKSAYQKLDPPVLLDNTDQAIRTLGADQGLPPRPHQLQLKDNKGNLWFTSPLSISRYDGVSMSDYILPSSGLNGNKTLFQDSRGNIWIGTQNKIIQYNGTDLTVYDKSDFGDTEFAEDQRGNIWFASGGSLSYLKDSTLVRFTDLDQHGLIAKKLWADTRGHIWVSAQSRAQSASPTRQYLLLYDGKNIRKIRDSIPQVTSMPFSSIQADNKGNIWMLGVWQEQTTLVKYDGTYFYQYQEVPGFDRNSPSADQLFLAGEDRMIIKRSDGKLIDFDGMHFDRIHLDTSIADINGIILDDAGNRWFTVSGNPNLYVYSAKKFEYFDQTDMQELGMADPNSFMDRKGRVWWKNSKATQQNGWSVLSGDTLTNLTFPESIKNPFWSDSDGGIWDKGENGVSRYSNGLVETIPSSGAVERIAEDNAGNFWIPTADQHLHMLTDTGLLTTTYEQDLFESITGYNMDGILVDSRQQFWTIGKLNSNIARFDGTYWTYFRFPTTEEKSLKFNAAIDPIEDNAGNIWFILGKHALLKYDGEAFWTYNFDHLSEISTFIKDDKGRIWLTTTNDGIGVFDGQQLQLFSQREGLLDNQVYSIYKDFDNRIWVTSVNGISIVEEKSAQNFAVLTIGKADGLTSNFFPLDKTIYFSEDKQKAYIRALSGVAFLITKDLQSPESPPRDLSLCQIDINQQFIDFGRLIEYESILDESYSAVPEFLNYPNNLSIPHYLNHLTFYFTAHNWEAPHKIRYSFKIKDIDQDWSLPQAEPSIDYRNLTYGQHTLLVRAKNELNSWSEPFAYQFSVRPPWWRSGWAYSLYCLIIGTVLYWIFHYFRARLRLQNALALEQQEAKRLKELDTFKSRLYTNITHEFRTPLTVILGMTDQIQENPKSFLGEGLHLIKNNGRNLLRLINQILDLSKIEDQSFSLKLEQDNIVAYLSYLTESFRTFVNSKNLALEFSSDLESLIMDYDPEQVKQVMTNLLSNAIKFTPPEGLIRVALSREHDQLLIKVSDTGIGISQKDLPQIFDRFYQVDNSATRREEGTGIGLAHTLQLVKLMGGNIEVESQVGEGTAFIITLPIARNSPLAPHTDERPAIQPPTKAEFEAIEVETSAEEEDAKKRPQLLIIEDNHDVIRYLQSCLADNYQIVAAYNGKSGIEKALENIPDLIISDIMMPEKDGFEVCDALKNDERTSHIPIILLTAKADEPSRIKGLRRGADAYLLKPFNKEELLVRVAVLVERQRKLIAYFRSLMTGSEAQIPAGPFELEEEAITIENAFLQKIKDILEENYQDEQFNLPELCQEVGMSRSQLFRKLKGVIDQSPSHYIRSFRLAKAKYLLEHSEFNVNEVTWKTGFSNPSHFSKIFKKEFGISPSDLSK</sequence>
<dbReference type="InterPro" id="IPR011110">
    <property type="entry name" value="Reg_prop"/>
</dbReference>
<keyword evidence="13" id="KW-0732">Signal</keyword>
<dbReference type="EMBL" id="PDUD01000045">
    <property type="protein sequence ID" value="PHN02057.1"/>
    <property type="molecule type" value="Genomic_DNA"/>
</dbReference>
<feature type="modified residue" description="4-aspartylphosphate" evidence="12">
    <location>
        <position position="1288"/>
    </location>
</feature>
<dbReference type="Gene3D" id="2.60.40.10">
    <property type="entry name" value="Immunoglobulins"/>
    <property type="match status" value="1"/>
</dbReference>
<dbReference type="InterPro" id="IPR011006">
    <property type="entry name" value="CheY-like_superfamily"/>
</dbReference>
<dbReference type="CDD" id="cd17574">
    <property type="entry name" value="REC_OmpR"/>
    <property type="match status" value="1"/>
</dbReference>
<dbReference type="Gene3D" id="3.40.50.2300">
    <property type="match status" value="1"/>
</dbReference>
<dbReference type="PRINTS" id="PR00344">
    <property type="entry name" value="BCTRLSENSOR"/>
</dbReference>
<dbReference type="InterPro" id="IPR011123">
    <property type="entry name" value="Y_Y_Y"/>
</dbReference>
<dbReference type="Gene3D" id="1.10.287.130">
    <property type="match status" value="1"/>
</dbReference>
<feature type="domain" description="Histidine kinase" evidence="15">
    <location>
        <begin position="984"/>
        <end position="1199"/>
    </location>
</feature>
<dbReference type="PROSITE" id="PS50110">
    <property type="entry name" value="RESPONSE_REGULATORY"/>
    <property type="match status" value="1"/>
</dbReference>
<evidence type="ECO:0000259" key="15">
    <source>
        <dbReference type="PROSITE" id="PS50109"/>
    </source>
</evidence>
<dbReference type="Pfam" id="PF07494">
    <property type="entry name" value="Reg_prop"/>
    <property type="match status" value="2"/>
</dbReference>
<dbReference type="SMART" id="SM00448">
    <property type="entry name" value="REC"/>
    <property type="match status" value="1"/>
</dbReference>
<keyword evidence="11" id="KW-0804">Transcription</keyword>
<dbReference type="InterPro" id="IPR003594">
    <property type="entry name" value="HATPase_dom"/>
</dbReference>
<dbReference type="InterPro" id="IPR036097">
    <property type="entry name" value="HisK_dim/P_sf"/>
</dbReference>
<dbReference type="Proteomes" id="UP000223913">
    <property type="component" value="Unassembled WGS sequence"/>
</dbReference>
<evidence type="ECO:0000259" key="16">
    <source>
        <dbReference type="PROSITE" id="PS50110"/>
    </source>
</evidence>
<feature type="signal peptide" evidence="13">
    <location>
        <begin position="1"/>
        <end position="20"/>
    </location>
</feature>
<evidence type="ECO:0000256" key="10">
    <source>
        <dbReference type="ARBA" id="ARBA00023125"/>
    </source>
</evidence>
<reference evidence="17 18" key="1">
    <citation type="submission" date="2017-10" db="EMBL/GenBank/DDBJ databases">
        <title>The draft genome sequence of Lewinella nigricans NBRC 102662.</title>
        <authorList>
            <person name="Wang K."/>
        </authorList>
    </citation>
    <scope>NUCLEOTIDE SEQUENCE [LARGE SCALE GENOMIC DNA]</scope>
    <source>
        <strain evidence="17 18">NBRC 102662</strain>
    </source>
</reference>
<keyword evidence="18" id="KW-1185">Reference proteome</keyword>
<dbReference type="GO" id="GO:0000155">
    <property type="term" value="F:phosphorelay sensor kinase activity"/>
    <property type="evidence" value="ECO:0007669"/>
    <property type="project" value="InterPro"/>
</dbReference>
<feature type="domain" description="HTH araC/xylS-type" evidence="14">
    <location>
        <begin position="1396"/>
        <end position="1494"/>
    </location>
</feature>
<evidence type="ECO:0000256" key="4">
    <source>
        <dbReference type="ARBA" id="ARBA00022679"/>
    </source>
</evidence>
<dbReference type="OrthoDB" id="1927110at2"/>
<dbReference type="PANTHER" id="PTHR43547">
    <property type="entry name" value="TWO-COMPONENT HISTIDINE KINASE"/>
    <property type="match status" value="1"/>
</dbReference>
<dbReference type="InterPro" id="IPR001789">
    <property type="entry name" value="Sig_transdc_resp-reg_receiver"/>
</dbReference>
<dbReference type="PROSITE" id="PS00041">
    <property type="entry name" value="HTH_ARAC_FAMILY_1"/>
    <property type="match status" value="1"/>
</dbReference>
<evidence type="ECO:0000256" key="9">
    <source>
        <dbReference type="ARBA" id="ARBA00023015"/>
    </source>
</evidence>
<dbReference type="GO" id="GO:0005524">
    <property type="term" value="F:ATP binding"/>
    <property type="evidence" value="ECO:0007669"/>
    <property type="project" value="UniProtKB-KW"/>
</dbReference>
<dbReference type="InterPro" id="IPR013783">
    <property type="entry name" value="Ig-like_fold"/>
</dbReference>
<dbReference type="Pfam" id="PF07495">
    <property type="entry name" value="Y_Y_Y"/>
    <property type="match status" value="1"/>
</dbReference>
<dbReference type="Pfam" id="PF02518">
    <property type="entry name" value="HATPase_c"/>
    <property type="match status" value="1"/>
</dbReference>
<dbReference type="Gene3D" id="1.10.10.60">
    <property type="entry name" value="Homeodomain-like"/>
    <property type="match status" value="1"/>
</dbReference>
<evidence type="ECO:0000256" key="11">
    <source>
        <dbReference type="ARBA" id="ARBA00023163"/>
    </source>
</evidence>
<keyword evidence="7" id="KW-0067">ATP-binding</keyword>
<accession>A0A2D0N0S0</accession>
<dbReference type="Pfam" id="PF12833">
    <property type="entry name" value="HTH_18"/>
    <property type="match status" value="1"/>
</dbReference>
<evidence type="ECO:0000256" key="8">
    <source>
        <dbReference type="ARBA" id="ARBA00023012"/>
    </source>
</evidence>
<dbReference type="PROSITE" id="PS01124">
    <property type="entry name" value="HTH_ARAC_FAMILY_2"/>
    <property type="match status" value="1"/>
</dbReference>
<keyword evidence="10" id="KW-0238">DNA-binding</keyword>
<evidence type="ECO:0000256" key="3">
    <source>
        <dbReference type="ARBA" id="ARBA00022553"/>
    </source>
</evidence>
<dbReference type="InterPro" id="IPR015943">
    <property type="entry name" value="WD40/YVTN_repeat-like_dom_sf"/>
</dbReference>
<dbReference type="RefSeq" id="WP_099154550.1">
    <property type="nucleotide sequence ID" value="NZ_PDUD01000045.1"/>
</dbReference>
<dbReference type="SMART" id="SM00388">
    <property type="entry name" value="HisKA"/>
    <property type="match status" value="1"/>
</dbReference>
<evidence type="ECO:0000259" key="14">
    <source>
        <dbReference type="PROSITE" id="PS01124"/>
    </source>
</evidence>
<dbReference type="CDD" id="cd16922">
    <property type="entry name" value="HATPase_EvgS-ArcB-TorS-like"/>
    <property type="match status" value="1"/>
</dbReference>
<dbReference type="InterPro" id="IPR036890">
    <property type="entry name" value="HATPase_C_sf"/>
</dbReference>
<dbReference type="InterPro" id="IPR018060">
    <property type="entry name" value="HTH_AraC"/>
</dbReference>
<dbReference type="PROSITE" id="PS50109">
    <property type="entry name" value="HIS_KIN"/>
    <property type="match status" value="1"/>
</dbReference>
<gene>
    <name evidence="17" type="ORF">CRP01_34040</name>
</gene>
<keyword evidence="9" id="KW-0805">Transcription regulation</keyword>
<feature type="chain" id="PRO_5013402000" description="histidine kinase" evidence="13">
    <location>
        <begin position="21"/>
        <end position="1494"/>
    </location>
</feature>
<evidence type="ECO:0000256" key="2">
    <source>
        <dbReference type="ARBA" id="ARBA00012438"/>
    </source>
</evidence>
<dbReference type="InterPro" id="IPR003661">
    <property type="entry name" value="HisK_dim/P_dom"/>
</dbReference>
<proteinExistence type="predicted"/>
<comment type="catalytic activity">
    <reaction evidence="1">
        <text>ATP + protein L-histidine = ADP + protein N-phospho-L-histidine.</text>
        <dbReference type="EC" id="2.7.13.3"/>
    </reaction>
</comment>
<dbReference type="EC" id="2.7.13.3" evidence="2"/>
<evidence type="ECO:0000256" key="7">
    <source>
        <dbReference type="ARBA" id="ARBA00022840"/>
    </source>
</evidence>
<dbReference type="InterPro" id="IPR004358">
    <property type="entry name" value="Sig_transdc_His_kin-like_C"/>
</dbReference>
<feature type="domain" description="Response regulatory" evidence="16">
    <location>
        <begin position="1240"/>
        <end position="1355"/>
    </location>
</feature>
<dbReference type="GO" id="GO:0043565">
    <property type="term" value="F:sequence-specific DNA binding"/>
    <property type="evidence" value="ECO:0007669"/>
    <property type="project" value="InterPro"/>
</dbReference>
<comment type="caution">
    <text evidence="17">The sequence shown here is derived from an EMBL/GenBank/DDBJ whole genome shotgun (WGS) entry which is preliminary data.</text>
</comment>
<keyword evidence="6" id="KW-0418">Kinase</keyword>
<keyword evidence="8" id="KW-0902">Two-component regulatory system</keyword>
<keyword evidence="4" id="KW-0808">Transferase</keyword>
<dbReference type="Gene3D" id="2.130.10.10">
    <property type="entry name" value="YVTN repeat-like/Quinoprotein amine dehydrogenase"/>
    <property type="match status" value="3"/>
</dbReference>
<dbReference type="SUPFAM" id="SSF47384">
    <property type="entry name" value="Homodimeric domain of signal transducing histidine kinase"/>
    <property type="match status" value="1"/>
</dbReference>
<dbReference type="Gene3D" id="3.30.565.10">
    <property type="entry name" value="Histidine kinase-like ATPase, C-terminal domain"/>
    <property type="match status" value="1"/>
</dbReference>
<dbReference type="InterPro" id="IPR009057">
    <property type="entry name" value="Homeodomain-like_sf"/>
</dbReference>
<dbReference type="Pfam" id="PF00512">
    <property type="entry name" value="HisKA"/>
    <property type="match status" value="1"/>
</dbReference>
<dbReference type="Pfam" id="PF00072">
    <property type="entry name" value="Response_reg"/>
    <property type="match status" value="1"/>
</dbReference>
<keyword evidence="3 12" id="KW-0597">Phosphoprotein</keyword>
<dbReference type="InterPro" id="IPR005467">
    <property type="entry name" value="His_kinase_dom"/>
</dbReference>
<evidence type="ECO:0000313" key="17">
    <source>
        <dbReference type="EMBL" id="PHN02057.1"/>
    </source>
</evidence>
<dbReference type="SMART" id="SM00342">
    <property type="entry name" value="HTH_ARAC"/>
    <property type="match status" value="1"/>
</dbReference>
<dbReference type="SUPFAM" id="SSF52172">
    <property type="entry name" value="CheY-like"/>
    <property type="match status" value="1"/>
</dbReference>
<organism evidence="17 18">
    <name type="scientific">Flavilitoribacter nigricans (strain ATCC 23147 / DSM 23189 / NBRC 102662 / NCIMB 1420 / SS-2)</name>
    <name type="common">Lewinella nigricans</name>
    <dbReference type="NCBI Taxonomy" id="1122177"/>
    <lineage>
        <taxon>Bacteria</taxon>
        <taxon>Pseudomonadati</taxon>
        <taxon>Bacteroidota</taxon>
        <taxon>Saprospiria</taxon>
        <taxon>Saprospirales</taxon>
        <taxon>Lewinellaceae</taxon>
        <taxon>Flavilitoribacter</taxon>
    </lineage>
</organism>
<name>A0A2D0N0S0_FLAN2</name>
<dbReference type="FunFam" id="3.30.565.10:FF:000037">
    <property type="entry name" value="Hybrid sensor histidine kinase/response regulator"/>
    <property type="match status" value="1"/>
</dbReference>
<dbReference type="SUPFAM" id="SSF63829">
    <property type="entry name" value="Calcium-dependent phosphotriesterase"/>
    <property type="match status" value="3"/>
</dbReference>
<dbReference type="SUPFAM" id="SSF46689">
    <property type="entry name" value="Homeodomain-like"/>
    <property type="match status" value="1"/>
</dbReference>
<dbReference type="CDD" id="cd00082">
    <property type="entry name" value="HisKA"/>
    <property type="match status" value="1"/>
</dbReference>
<dbReference type="InterPro" id="IPR018062">
    <property type="entry name" value="HTH_AraC-typ_CS"/>
</dbReference>
<protein>
    <recommendedName>
        <fullName evidence="2">histidine kinase</fullName>
        <ecNumber evidence="2">2.7.13.3</ecNumber>
    </recommendedName>
</protein>